<dbReference type="UniPathway" id="UPA00094"/>
<keyword evidence="9 14" id="KW-0012">Acyltransferase</keyword>
<comment type="catalytic activity">
    <reaction evidence="13">
        <text>3-methylbutanoyl-CoA + malonyl-[ACP] + H(+) = 5-methyl-3-oxohexanoyl-[ACP] + CO2 + CoA</text>
        <dbReference type="Rhea" id="RHEA:42272"/>
        <dbReference type="Rhea" id="RHEA-COMP:9623"/>
        <dbReference type="Rhea" id="RHEA-COMP:9941"/>
        <dbReference type="ChEBI" id="CHEBI:15378"/>
        <dbReference type="ChEBI" id="CHEBI:16526"/>
        <dbReference type="ChEBI" id="CHEBI:57287"/>
        <dbReference type="ChEBI" id="CHEBI:57345"/>
        <dbReference type="ChEBI" id="CHEBI:78449"/>
        <dbReference type="ChEBI" id="CHEBI:78822"/>
        <dbReference type="EC" id="2.3.1.300"/>
    </reaction>
    <physiologicalReaction direction="left-to-right" evidence="13">
        <dbReference type="Rhea" id="RHEA:42273"/>
    </physiologicalReaction>
</comment>
<keyword evidence="3 14" id="KW-0963">Cytoplasm</keyword>
<evidence type="ECO:0000313" key="17">
    <source>
        <dbReference type="EMBL" id="QNB45950.1"/>
    </source>
</evidence>
<feature type="region of interest" description="ACP-binding" evidence="14">
    <location>
        <begin position="258"/>
        <end position="262"/>
    </location>
</feature>
<dbReference type="NCBIfam" id="NF006829">
    <property type="entry name" value="PRK09352.1"/>
    <property type="match status" value="1"/>
</dbReference>
<keyword evidence="5 14" id="KW-0808">Transferase</keyword>
<comment type="catalytic activity">
    <reaction evidence="11">
        <text>(2S)-2-methylbutanoyl-CoA + malonyl-[ACP] + H(+) = (4S)-4-methyl-3-oxohexanoyl-[ACP] + CO2 + CoA</text>
        <dbReference type="Rhea" id="RHEA:42276"/>
        <dbReference type="Rhea" id="RHEA-COMP:9623"/>
        <dbReference type="Rhea" id="RHEA-COMP:17148"/>
        <dbReference type="ChEBI" id="CHEBI:15378"/>
        <dbReference type="ChEBI" id="CHEBI:16526"/>
        <dbReference type="ChEBI" id="CHEBI:57287"/>
        <dbReference type="ChEBI" id="CHEBI:78449"/>
        <dbReference type="ChEBI" id="CHEBI:88166"/>
        <dbReference type="ChEBI" id="CHEBI:167462"/>
        <dbReference type="EC" id="2.3.1.300"/>
    </reaction>
    <physiologicalReaction direction="left-to-right" evidence="11">
        <dbReference type="Rhea" id="RHEA:42277"/>
    </physiologicalReaction>
</comment>
<gene>
    <name evidence="14 17" type="primary">fabH</name>
    <name evidence="17" type="ORF">BR63_06265</name>
</gene>
<evidence type="ECO:0000256" key="3">
    <source>
        <dbReference type="ARBA" id="ARBA00022490"/>
    </source>
</evidence>
<name>A0A7G6E1J6_THEFR</name>
<evidence type="ECO:0000256" key="10">
    <source>
        <dbReference type="ARBA" id="ARBA00051096"/>
    </source>
</evidence>
<accession>A0A7G6E1J6</accession>
<dbReference type="Gene3D" id="3.40.47.10">
    <property type="match status" value="1"/>
</dbReference>
<keyword evidence="4 14" id="KW-0444">Lipid biosynthesis</keyword>
<dbReference type="CDD" id="cd00830">
    <property type="entry name" value="KAS_III"/>
    <property type="match status" value="1"/>
</dbReference>
<evidence type="ECO:0000259" key="16">
    <source>
        <dbReference type="Pfam" id="PF08545"/>
    </source>
</evidence>
<comment type="subunit">
    <text evidence="14">Homodimer.</text>
</comment>
<dbReference type="OrthoDB" id="9815506at2"/>
<proteinExistence type="inferred from homology"/>
<dbReference type="RefSeq" id="WP_034422855.1">
    <property type="nucleotide sequence ID" value="NZ_CP045798.1"/>
</dbReference>
<organism evidence="17 18">
    <name type="scientific">Thermanaerosceptrum fracticalcis</name>
    <dbReference type="NCBI Taxonomy" id="1712410"/>
    <lineage>
        <taxon>Bacteria</taxon>
        <taxon>Bacillati</taxon>
        <taxon>Bacillota</taxon>
        <taxon>Clostridia</taxon>
        <taxon>Eubacteriales</taxon>
        <taxon>Peptococcaceae</taxon>
        <taxon>Thermanaerosceptrum</taxon>
    </lineage>
</organism>
<feature type="domain" description="Beta-ketoacyl-[acyl-carrier-protein] synthase III N-terminal" evidence="16">
    <location>
        <begin position="111"/>
        <end position="189"/>
    </location>
</feature>
<dbReference type="InterPro" id="IPR016039">
    <property type="entry name" value="Thiolase-like"/>
</dbReference>
<dbReference type="AlphaFoldDB" id="A0A7G6E1J6"/>
<comment type="pathway">
    <text evidence="1 14">Lipid metabolism; fatty acid biosynthesis.</text>
</comment>
<protein>
    <recommendedName>
        <fullName evidence="14">Beta-ketoacyl-[acyl-carrier-protein] synthase III</fullName>
        <shortName evidence="14">Beta-ketoacyl-ACP synthase III</shortName>
        <shortName evidence="14">KAS III</shortName>
        <ecNumber evidence="14">2.3.1.180</ecNumber>
    </recommendedName>
    <alternativeName>
        <fullName evidence="14">3-oxoacyl-[acyl-carrier-protein] synthase 3</fullName>
    </alternativeName>
    <alternativeName>
        <fullName evidence="14">3-oxoacyl-[acyl-carrier-protein] synthase III</fullName>
    </alternativeName>
</protein>
<evidence type="ECO:0000256" key="4">
    <source>
        <dbReference type="ARBA" id="ARBA00022516"/>
    </source>
</evidence>
<keyword evidence="8 14" id="KW-0275">Fatty acid biosynthesis</keyword>
<evidence type="ECO:0000256" key="9">
    <source>
        <dbReference type="ARBA" id="ARBA00023315"/>
    </source>
</evidence>
<feature type="domain" description="Beta-ketoacyl-[acyl-carrier-protein] synthase III C-terminal" evidence="15">
    <location>
        <begin position="241"/>
        <end position="330"/>
    </location>
</feature>
<comment type="subcellular location">
    <subcellularLocation>
        <location evidence="14">Cytoplasm</location>
    </subcellularLocation>
</comment>
<dbReference type="GO" id="GO:0004315">
    <property type="term" value="F:3-oxoacyl-[acyl-carrier-protein] synthase activity"/>
    <property type="evidence" value="ECO:0007669"/>
    <property type="project" value="InterPro"/>
</dbReference>
<evidence type="ECO:0000256" key="13">
    <source>
        <dbReference type="ARBA" id="ARBA00052985"/>
    </source>
</evidence>
<keyword evidence="7 14" id="KW-0443">Lipid metabolism</keyword>
<dbReference type="SUPFAM" id="SSF53901">
    <property type="entry name" value="Thiolase-like"/>
    <property type="match status" value="1"/>
</dbReference>
<dbReference type="InterPro" id="IPR013751">
    <property type="entry name" value="ACP_syn_III_N"/>
</dbReference>
<dbReference type="EC" id="2.3.1.180" evidence="14"/>
<comment type="domain">
    <text evidence="14">The last Arg residue of the ACP-binding site is essential for the weak association between ACP/AcpP and FabH.</text>
</comment>
<reference evidence="17 18" key="1">
    <citation type="journal article" date="2019" name="Front. Microbiol.">
        <title>Thermoanaerosceptrum fracticalcis gen. nov. sp. nov., a Novel Fumarate-Fermenting Microorganism From a Deep Fractured Carbonate Aquifer of the US Great Basin.</title>
        <authorList>
            <person name="Hamilton-Brehm S.D."/>
            <person name="Stewart L.E."/>
            <person name="Zavarin M."/>
            <person name="Caldwell M."/>
            <person name="Lawson P.A."/>
            <person name="Onstott T.C."/>
            <person name="Grzymski J."/>
            <person name="Neveux I."/>
            <person name="Lollar B.S."/>
            <person name="Russell C.E."/>
            <person name="Moser D.P."/>
        </authorList>
    </citation>
    <scope>NUCLEOTIDE SEQUENCE [LARGE SCALE GENOMIC DNA]</scope>
    <source>
        <strain evidence="17 18">DRI-13</strain>
    </source>
</reference>
<evidence type="ECO:0000256" key="11">
    <source>
        <dbReference type="ARBA" id="ARBA00052407"/>
    </source>
</evidence>
<evidence type="ECO:0000256" key="14">
    <source>
        <dbReference type="HAMAP-Rule" id="MF_01815"/>
    </source>
</evidence>
<feature type="active site" evidence="14">
    <location>
        <position position="117"/>
    </location>
</feature>
<keyword evidence="6 14" id="KW-0276">Fatty acid metabolism</keyword>
<dbReference type="PANTHER" id="PTHR34069:SF2">
    <property type="entry name" value="BETA-KETOACYL-[ACYL-CARRIER-PROTEIN] SYNTHASE III"/>
    <property type="match status" value="1"/>
</dbReference>
<sequence>MTITLRPVGIVGLGSYLPEERVTNADLTKIVDTTEEWILQRTGIGERRRASVAEAASDLGTQAALKALEDAKTKHEEVDLIIVATVTPDMFFPSTACIIQNNIGAVNAAAFDASAACSGFLYGLAMGSQFVATGMYDTVLVIASETLTKIMNMEDRTTCILFGDGAGAAVLKPVEEGEGFLSFYLGADGSGGELLKLPAGGSRKPATKETVENKEHFIQMSGNEVFKFAVKVMGDAALKALEKAGLSKEDVDYLVPHQANTRIIDSAVKRLGLSPDKVYVNLHKYGNMSGASIPVALDEAVKEGKIKKGDHVVLVGFGAGLTWGSCVMKWSK</sequence>
<dbReference type="GO" id="GO:0044550">
    <property type="term" value="P:secondary metabolite biosynthetic process"/>
    <property type="evidence" value="ECO:0007669"/>
    <property type="project" value="TreeGrafter"/>
</dbReference>
<dbReference type="GO" id="GO:0005737">
    <property type="term" value="C:cytoplasm"/>
    <property type="evidence" value="ECO:0007669"/>
    <property type="project" value="UniProtKB-SubCell"/>
</dbReference>
<dbReference type="HAMAP" id="MF_01815">
    <property type="entry name" value="FabH"/>
    <property type="match status" value="1"/>
</dbReference>
<evidence type="ECO:0000313" key="18">
    <source>
        <dbReference type="Proteomes" id="UP000515847"/>
    </source>
</evidence>
<evidence type="ECO:0000256" key="12">
    <source>
        <dbReference type="ARBA" id="ARBA00052467"/>
    </source>
</evidence>
<dbReference type="KEGG" id="tfr:BR63_06265"/>
<dbReference type="EMBL" id="CP045798">
    <property type="protein sequence ID" value="QNB45950.1"/>
    <property type="molecule type" value="Genomic_DNA"/>
</dbReference>
<evidence type="ECO:0000256" key="8">
    <source>
        <dbReference type="ARBA" id="ARBA00023160"/>
    </source>
</evidence>
<dbReference type="Proteomes" id="UP000515847">
    <property type="component" value="Chromosome"/>
</dbReference>
<feature type="active site" evidence="14">
    <location>
        <position position="257"/>
    </location>
</feature>
<dbReference type="FunFam" id="3.40.47.10:FF:000004">
    <property type="entry name" value="3-oxoacyl-[acyl-carrier-protein] synthase 3"/>
    <property type="match status" value="1"/>
</dbReference>
<evidence type="ECO:0000256" key="7">
    <source>
        <dbReference type="ARBA" id="ARBA00023098"/>
    </source>
</evidence>
<comment type="catalytic activity">
    <reaction evidence="12">
        <text>2-methylpropanoyl-CoA + malonyl-[ACP] + H(+) = 4-methyl-3-oxopentanoyl-[ACP] + CO2 + CoA</text>
        <dbReference type="Rhea" id="RHEA:42268"/>
        <dbReference type="Rhea" id="RHEA-COMP:9623"/>
        <dbReference type="Rhea" id="RHEA-COMP:9940"/>
        <dbReference type="ChEBI" id="CHEBI:15378"/>
        <dbReference type="ChEBI" id="CHEBI:16526"/>
        <dbReference type="ChEBI" id="CHEBI:57287"/>
        <dbReference type="ChEBI" id="CHEBI:57338"/>
        <dbReference type="ChEBI" id="CHEBI:78449"/>
        <dbReference type="ChEBI" id="CHEBI:78820"/>
        <dbReference type="EC" id="2.3.1.300"/>
    </reaction>
    <physiologicalReaction direction="left-to-right" evidence="12">
        <dbReference type="Rhea" id="RHEA:42269"/>
    </physiologicalReaction>
</comment>
<dbReference type="GO" id="GO:0033818">
    <property type="term" value="F:beta-ketoacyl-acyl-carrier-protein synthase III activity"/>
    <property type="evidence" value="ECO:0007669"/>
    <property type="project" value="UniProtKB-UniRule"/>
</dbReference>
<feature type="active site" evidence="14">
    <location>
        <position position="287"/>
    </location>
</feature>
<keyword evidence="14" id="KW-0511">Multifunctional enzyme</keyword>
<dbReference type="InterPro" id="IPR013747">
    <property type="entry name" value="ACP_syn_III_C"/>
</dbReference>
<dbReference type="PANTHER" id="PTHR34069">
    <property type="entry name" value="3-OXOACYL-[ACYL-CARRIER-PROTEIN] SYNTHASE 3"/>
    <property type="match status" value="1"/>
</dbReference>
<comment type="similarity">
    <text evidence="2 14">Belongs to the thiolase-like superfamily. FabH family.</text>
</comment>
<dbReference type="GO" id="GO:0006633">
    <property type="term" value="P:fatty acid biosynthetic process"/>
    <property type="evidence" value="ECO:0007669"/>
    <property type="project" value="UniProtKB-UniRule"/>
</dbReference>
<dbReference type="Pfam" id="PF08541">
    <property type="entry name" value="ACP_syn_III_C"/>
    <property type="match status" value="1"/>
</dbReference>
<evidence type="ECO:0000256" key="2">
    <source>
        <dbReference type="ARBA" id="ARBA00008642"/>
    </source>
</evidence>
<evidence type="ECO:0000256" key="6">
    <source>
        <dbReference type="ARBA" id="ARBA00022832"/>
    </source>
</evidence>
<comment type="catalytic activity">
    <reaction evidence="10">
        <text>malonyl-[ACP] + acetyl-CoA + H(+) = 3-oxobutanoyl-[ACP] + CO2 + CoA</text>
        <dbReference type="Rhea" id="RHEA:12080"/>
        <dbReference type="Rhea" id="RHEA-COMP:9623"/>
        <dbReference type="Rhea" id="RHEA-COMP:9625"/>
        <dbReference type="ChEBI" id="CHEBI:15378"/>
        <dbReference type="ChEBI" id="CHEBI:16526"/>
        <dbReference type="ChEBI" id="CHEBI:57287"/>
        <dbReference type="ChEBI" id="CHEBI:57288"/>
        <dbReference type="ChEBI" id="CHEBI:78449"/>
        <dbReference type="ChEBI" id="CHEBI:78450"/>
        <dbReference type="EC" id="2.3.1.180"/>
    </reaction>
    <physiologicalReaction direction="left-to-right" evidence="10">
        <dbReference type="Rhea" id="RHEA:12081"/>
    </physiologicalReaction>
</comment>
<evidence type="ECO:0000259" key="15">
    <source>
        <dbReference type="Pfam" id="PF08541"/>
    </source>
</evidence>
<evidence type="ECO:0000256" key="5">
    <source>
        <dbReference type="ARBA" id="ARBA00022679"/>
    </source>
</evidence>
<dbReference type="Pfam" id="PF08545">
    <property type="entry name" value="ACP_syn_III"/>
    <property type="match status" value="1"/>
</dbReference>
<comment type="function">
    <text evidence="14">Catalyzes the condensation reaction of fatty acid synthesis by the addition to an acyl acceptor of two carbons from malonyl-ACP. Catalyzes the first condensation reaction which initiates fatty acid synthesis and may therefore play a role in governing the total rate of fatty acid production. Possesses both acetoacetyl-ACP synthase and acetyl transacylase activities. Its substrate specificity determines the biosynthesis of branched-chain and/or straight-chain of fatty acids.</text>
</comment>
<dbReference type="NCBIfam" id="TIGR00747">
    <property type="entry name" value="fabH"/>
    <property type="match status" value="1"/>
</dbReference>
<evidence type="ECO:0000256" key="1">
    <source>
        <dbReference type="ARBA" id="ARBA00005194"/>
    </source>
</evidence>
<keyword evidence="18" id="KW-1185">Reference proteome</keyword>
<dbReference type="InterPro" id="IPR004655">
    <property type="entry name" value="FabH"/>
</dbReference>